<dbReference type="GeneID" id="56479170"/>
<dbReference type="PANTHER" id="PTHR24321:SF8">
    <property type="entry name" value="ESTRADIOL 17-BETA-DEHYDROGENASE 8-RELATED"/>
    <property type="match status" value="1"/>
</dbReference>
<organism evidence="3 4">
    <name type="scientific">Bordetella bronchiseptica 253</name>
    <dbReference type="NCBI Taxonomy" id="568707"/>
    <lineage>
        <taxon>Bacteria</taxon>
        <taxon>Pseudomonadati</taxon>
        <taxon>Pseudomonadota</taxon>
        <taxon>Betaproteobacteria</taxon>
        <taxon>Burkholderiales</taxon>
        <taxon>Alcaligenaceae</taxon>
        <taxon>Bordetella</taxon>
    </lineage>
</organism>
<evidence type="ECO:0000313" key="3">
    <source>
        <dbReference type="EMBL" id="CCJ52782.1"/>
    </source>
</evidence>
<dbReference type="PRINTS" id="PR00081">
    <property type="entry name" value="GDHRDH"/>
</dbReference>
<dbReference type="PANTHER" id="PTHR24321">
    <property type="entry name" value="DEHYDROGENASES, SHORT CHAIN"/>
    <property type="match status" value="1"/>
</dbReference>
<sequence length="289" mass="29741">MMATPAGTEDEAGQRARRTYVVSGSASGIGAATRRALEAAGATVIGIDLRNAEIEIDLSDAGQVGLVGARLAAQGVSVVDGVLTCAGVSGKTGSPEAIVAVNYFGTTGVLEQLHPFLRRSGHGRAVALSSIAMLRQAHAGLYAACLDGRRADALDLARAGGLHPRTAYETTKRAVSAWIRHQALQDRWVRHGVLLNAVAPGIIDTPLTRHIVQDRQALDMALARAPQALGVGRPEHVAALAAFLAGPANGFITGQTIFVDGGHEAQVGAGLPALSAQAQADYDALASRA</sequence>
<name>A0A0C6P2D6_BORBO</name>
<dbReference type="RefSeq" id="WP_003810933.1">
    <property type="nucleotide sequence ID" value="NC_019382.1"/>
</dbReference>
<dbReference type="KEGG" id="bbh:BN112_0864"/>
<dbReference type="Pfam" id="PF13561">
    <property type="entry name" value="adh_short_C2"/>
    <property type="match status" value="1"/>
</dbReference>
<dbReference type="AlphaFoldDB" id="A0A0C6P2D6"/>
<gene>
    <name evidence="3" type="ORF">BN112_0864</name>
</gene>
<dbReference type="HOGENOM" id="CLU_010194_1_0_4"/>
<evidence type="ECO:0000313" key="4">
    <source>
        <dbReference type="Proteomes" id="UP000007564"/>
    </source>
</evidence>
<dbReference type="Gene3D" id="3.40.50.720">
    <property type="entry name" value="NAD(P)-binding Rossmann-like Domain"/>
    <property type="match status" value="1"/>
</dbReference>
<keyword evidence="2" id="KW-0560">Oxidoreductase</keyword>
<evidence type="ECO:0000256" key="2">
    <source>
        <dbReference type="ARBA" id="ARBA00023002"/>
    </source>
</evidence>
<dbReference type="SUPFAM" id="SSF51735">
    <property type="entry name" value="NAD(P)-binding Rossmann-fold domains"/>
    <property type="match status" value="1"/>
</dbReference>
<comment type="similarity">
    <text evidence="1">Belongs to the short-chain dehydrogenases/reductases (SDR) family.</text>
</comment>
<dbReference type="InterPro" id="IPR036291">
    <property type="entry name" value="NAD(P)-bd_dom_sf"/>
</dbReference>
<protein>
    <submittedName>
        <fullName evidence="3">Putative oxidoreductase</fullName>
    </submittedName>
</protein>
<accession>A0A0C6P2D6</accession>
<evidence type="ECO:0000256" key="1">
    <source>
        <dbReference type="ARBA" id="ARBA00006484"/>
    </source>
</evidence>
<dbReference type="EMBL" id="HE965806">
    <property type="protein sequence ID" value="CCJ52782.1"/>
    <property type="molecule type" value="Genomic_DNA"/>
</dbReference>
<reference evidence="3 4" key="1">
    <citation type="journal article" date="2012" name="BMC Genomics">
        <title>Comparative genomics of the classical Bordetella subspecies: the evolution and exchange of virulence-associated diversity amongst closely related pathogens.</title>
        <authorList>
            <person name="Park J."/>
            <person name="Zhang Y."/>
            <person name="Buboltz A.M."/>
            <person name="Zhang X."/>
            <person name="Schuster S.C."/>
            <person name="Ahuja U."/>
            <person name="Liu M."/>
            <person name="Miller J.F."/>
            <person name="Sebaihia M."/>
            <person name="Bentley S.D."/>
            <person name="Parkhill J."/>
            <person name="Harvill E.T."/>
        </authorList>
    </citation>
    <scope>NUCLEOTIDE SEQUENCE [LARGE SCALE GENOMIC DNA]</scope>
    <source>
        <strain evidence="3 4">253</strain>
    </source>
</reference>
<dbReference type="Proteomes" id="UP000007564">
    <property type="component" value="Chromosome"/>
</dbReference>
<proteinExistence type="inferred from homology"/>
<dbReference type="OrthoDB" id="9786435at2"/>
<dbReference type="InterPro" id="IPR002347">
    <property type="entry name" value="SDR_fam"/>
</dbReference>
<dbReference type="GO" id="GO:0016491">
    <property type="term" value="F:oxidoreductase activity"/>
    <property type="evidence" value="ECO:0007669"/>
    <property type="project" value="UniProtKB-KW"/>
</dbReference>